<dbReference type="InterPro" id="IPR009056">
    <property type="entry name" value="Cyt_c-like_dom"/>
</dbReference>
<evidence type="ECO:0000256" key="10">
    <source>
        <dbReference type="ARBA" id="ARBA00022723"/>
    </source>
</evidence>
<keyword evidence="6 19" id="KW-0997">Cell inner membrane</keyword>
<dbReference type="PROSITE" id="PS51007">
    <property type="entry name" value="CYTC"/>
    <property type="match status" value="2"/>
</dbReference>
<dbReference type="NCBIfam" id="TIGR00782">
    <property type="entry name" value="ccoP"/>
    <property type="match status" value="1"/>
</dbReference>
<evidence type="ECO:0000256" key="8">
    <source>
        <dbReference type="ARBA" id="ARBA00022660"/>
    </source>
</evidence>
<sequence length="305" mass="33183">MSAFWSAYITILSLGCLAFVVGAFWLANSINVHREPDNTTGHDYDGIREYDNPMPRWWKLLYIGGVLFFIFYVAAYPALGSYKGFLGWTSVGEHDKDQAAYDAKYGPIFKAYAQKPVEELAHDEAAMKIAGRLFANNCAACHGADARGAKGFPNLTDDDWLYGGSPEKIKETLLHGRLAVEGGLKMPAWKDVLGEQGIKEVTAYVLTLSDRKLSAEDQKLAEVGQAKFAACAACHGADGRGNYAVGAPNLTDAIWLYGGSKATIEETLRHGRNGAMPAWEKALGAEKVHLLTAYVYSLSHGGAKH</sequence>
<evidence type="ECO:0000256" key="6">
    <source>
        <dbReference type="ARBA" id="ARBA00022519"/>
    </source>
</evidence>
<keyword evidence="15 19" id="KW-0560">Oxidoreductase</keyword>
<dbReference type="Gene3D" id="6.10.280.130">
    <property type="match status" value="1"/>
</dbReference>
<evidence type="ECO:0000256" key="4">
    <source>
        <dbReference type="ARBA" id="ARBA00022448"/>
    </source>
</evidence>
<evidence type="ECO:0000256" key="3">
    <source>
        <dbReference type="ARBA" id="ARBA00006113"/>
    </source>
</evidence>
<evidence type="ECO:0000256" key="18">
    <source>
        <dbReference type="ARBA" id="ARBA00023136"/>
    </source>
</evidence>
<evidence type="ECO:0000259" key="23">
    <source>
        <dbReference type="PROSITE" id="PS51007"/>
    </source>
</evidence>
<evidence type="ECO:0000256" key="5">
    <source>
        <dbReference type="ARBA" id="ARBA00022475"/>
    </source>
</evidence>
<evidence type="ECO:0000256" key="14">
    <source>
        <dbReference type="ARBA" id="ARBA00022989"/>
    </source>
</evidence>
<evidence type="ECO:0000256" key="1">
    <source>
        <dbReference type="ARBA" id="ARBA00004533"/>
    </source>
</evidence>
<keyword evidence="4 19" id="KW-0813">Transport</keyword>
<proteinExistence type="inferred from homology"/>
<comment type="cofactor">
    <cofactor evidence="19 21">
        <name>heme c</name>
        <dbReference type="ChEBI" id="CHEBI:61717"/>
    </cofactor>
    <text evidence="19 21">Binds 2 heme C groups per subunit.</text>
</comment>
<keyword evidence="9 22" id="KW-0812">Transmembrane</keyword>
<dbReference type="PANTHER" id="PTHR33751:SF1">
    <property type="entry name" value="CBB3-TYPE CYTOCHROME C OXIDASE SUBUNIT FIXP"/>
    <property type="match status" value="1"/>
</dbReference>
<feature type="binding site" description="axial binding residue" evidence="20">
    <location>
        <position position="186"/>
    </location>
    <ligand>
        <name>heme c</name>
        <dbReference type="ChEBI" id="CHEBI:61717"/>
        <label>2</label>
    </ligand>
    <ligandPart>
        <name>Fe</name>
        <dbReference type="ChEBI" id="CHEBI:18248"/>
    </ligandPart>
</feature>
<dbReference type="OrthoDB" id="7933886at2"/>
<evidence type="ECO:0000256" key="22">
    <source>
        <dbReference type="SAM" id="Phobius"/>
    </source>
</evidence>
<feature type="domain" description="Cytochrome c" evidence="23">
    <location>
        <begin position="219"/>
        <end position="299"/>
    </location>
</feature>
<comment type="pathway">
    <text evidence="2 19">Energy metabolism; oxidative phosphorylation.</text>
</comment>
<evidence type="ECO:0000256" key="2">
    <source>
        <dbReference type="ARBA" id="ARBA00004673"/>
    </source>
</evidence>
<protein>
    <recommendedName>
        <fullName evidence="19">Cbb3-type cytochrome c oxidase subunit</fullName>
    </recommendedName>
</protein>
<feature type="binding site" description="axial binding residue" evidence="20">
    <location>
        <position position="142"/>
    </location>
    <ligand>
        <name>heme c</name>
        <dbReference type="ChEBI" id="CHEBI:61717"/>
        <label>1</label>
    </ligand>
    <ligandPart>
        <name>Fe</name>
        <dbReference type="ChEBI" id="CHEBI:18248"/>
    </ligandPart>
</feature>
<keyword evidence="14 22" id="KW-1133">Transmembrane helix</keyword>
<dbReference type="GO" id="GO:0005886">
    <property type="term" value="C:plasma membrane"/>
    <property type="evidence" value="ECO:0007669"/>
    <property type="project" value="UniProtKB-SubCell"/>
</dbReference>
<reference evidence="24 25" key="1">
    <citation type="submission" date="2018-04" db="EMBL/GenBank/DDBJ databases">
        <title>Genomic Encyclopedia of Archaeal and Bacterial Type Strains, Phase II (KMG-II): from individual species to whole genera.</title>
        <authorList>
            <person name="Goeker M."/>
        </authorList>
    </citation>
    <scope>NUCLEOTIDE SEQUENCE [LARGE SCALE GENOMIC DNA]</scope>
    <source>
        <strain evidence="24 25">DSM 5822</strain>
    </source>
</reference>
<evidence type="ECO:0000256" key="9">
    <source>
        <dbReference type="ARBA" id="ARBA00022692"/>
    </source>
</evidence>
<keyword evidence="17 19" id="KW-0406">Ion transport</keyword>
<dbReference type="PIRSF" id="PIRSF000006">
    <property type="entry name" value="Cbb3-Cox_fixP"/>
    <property type="match status" value="1"/>
</dbReference>
<dbReference type="RefSeq" id="WP_107866146.1">
    <property type="nucleotide sequence ID" value="NZ_QAON01000011.1"/>
</dbReference>
<dbReference type="InterPro" id="IPR050597">
    <property type="entry name" value="Cytochrome_c_Oxidase_Subunit"/>
</dbReference>
<evidence type="ECO:0000256" key="17">
    <source>
        <dbReference type="ARBA" id="ARBA00023065"/>
    </source>
</evidence>
<evidence type="ECO:0000256" key="7">
    <source>
        <dbReference type="ARBA" id="ARBA00022617"/>
    </source>
</evidence>
<evidence type="ECO:0000313" key="24">
    <source>
        <dbReference type="EMBL" id="PTQ88502.1"/>
    </source>
</evidence>
<evidence type="ECO:0000256" key="16">
    <source>
        <dbReference type="ARBA" id="ARBA00023004"/>
    </source>
</evidence>
<evidence type="ECO:0000256" key="13">
    <source>
        <dbReference type="ARBA" id="ARBA00022982"/>
    </source>
</evidence>
<dbReference type="AlphaFoldDB" id="A0A2T5IX32"/>
<dbReference type="Pfam" id="PF14715">
    <property type="entry name" value="FixP_N"/>
    <property type="match status" value="1"/>
</dbReference>
<keyword evidence="7 19" id="KW-0349">Heme</keyword>
<keyword evidence="8 19" id="KW-0679">Respiratory chain</keyword>
<dbReference type="EMBL" id="QAON01000011">
    <property type="protein sequence ID" value="PTQ88502.1"/>
    <property type="molecule type" value="Genomic_DNA"/>
</dbReference>
<feature type="binding site" description="covalent" evidence="21">
    <location>
        <position position="231"/>
    </location>
    <ligand>
        <name>heme c</name>
        <dbReference type="ChEBI" id="CHEBI:61717"/>
        <label>2</label>
    </ligand>
</feature>
<keyword evidence="10 19" id="KW-0479">Metal-binding</keyword>
<feature type="binding site" description="axial binding residue" evidence="20">
    <location>
        <position position="235"/>
    </location>
    <ligand>
        <name>heme c</name>
        <dbReference type="ChEBI" id="CHEBI:61717"/>
        <label>2</label>
    </ligand>
    <ligandPart>
        <name>Fe</name>
        <dbReference type="ChEBI" id="CHEBI:18248"/>
    </ligandPart>
</feature>
<dbReference type="GO" id="GO:0016491">
    <property type="term" value="F:oxidoreductase activity"/>
    <property type="evidence" value="ECO:0007669"/>
    <property type="project" value="UniProtKB-KW"/>
</dbReference>
<comment type="function">
    <text evidence="19">C-type cytochrome. Part of the cbb3-type cytochrome c oxidase complex.</text>
</comment>
<dbReference type="PRINTS" id="PR00605">
    <property type="entry name" value="CYTCHROMECIC"/>
</dbReference>
<keyword evidence="5 19" id="KW-1003">Cell membrane</keyword>
<organism evidence="24 25">
    <name type="scientific">Agitococcus lubricus</name>
    <dbReference type="NCBI Taxonomy" id="1077255"/>
    <lineage>
        <taxon>Bacteria</taxon>
        <taxon>Pseudomonadati</taxon>
        <taxon>Pseudomonadota</taxon>
        <taxon>Gammaproteobacteria</taxon>
        <taxon>Moraxellales</taxon>
        <taxon>Moraxellaceae</taxon>
        <taxon>Agitococcus</taxon>
    </lineage>
</organism>
<dbReference type="UniPathway" id="UPA00705"/>
<feature type="binding site" description="covalent" evidence="21">
    <location>
        <position position="234"/>
    </location>
    <ligand>
        <name>heme c</name>
        <dbReference type="ChEBI" id="CHEBI:61717"/>
        <label>2</label>
    </ligand>
</feature>
<feature type="binding site" description="axial binding residue" evidence="20">
    <location>
        <position position="276"/>
    </location>
    <ligand>
        <name>heme c</name>
        <dbReference type="ChEBI" id="CHEBI:61717"/>
        <label>1</label>
    </ligand>
    <ligandPart>
        <name>Fe</name>
        <dbReference type="ChEBI" id="CHEBI:18248"/>
    </ligandPart>
</feature>
<keyword evidence="18 19" id="KW-0472">Membrane</keyword>
<dbReference type="InterPro" id="IPR008168">
    <property type="entry name" value="Cyt_C_IC"/>
</dbReference>
<dbReference type="InterPro" id="IPR036909">
    <property type="entry name" value="Cyt_c-like_dom_sf"/>
</dbReference>
<feature type="binding site" description="covalent" evidence="21">
    <location>
        <position position="141"/>
    </location>
    <ligand>
        <name>heme c</name>
        <dbReference type="ChEBI" id="CHEBI:61717"/>
        <label>1</label>
    </ligand>
</feature>
<evidence type="ECO:0000256" key="12">
    <source>
        <dbReference type="ARBA" id="ARBA00022781"/>
    </source>
</evidence>
<comment type="subcellular location">
    <subcellularLocation>
        <location evidence="1 19">Cell inner membrane</location>
    </subcellularLocation>
</comment>
<accession>A0A2T5IX32</accession>
<feature type="transmembrane region" description="Helical" evidence="22">
    <location>
        <begin position="7"/>
        <end position="27"/>
    </location>
</feature>
<dbReference type="GO" id="GO:0020037">
    <property type="term" value="F:heme binding"/>
    <property type="evidence" value="ECO:0007669"/>
    <property type="project" value="InterPro"/>
</dbReference>
<keyword evidence="16 19" id="KW-0408">Iron</keyword>
<feature type="domain" description="Cytochrome c" evidence="23">
    <location>
        <begin position="125"/>
        <end position="209"/>
    </location>
</feature>
<keyword evidence="12 19" id="KW-0375">Hydrogen ion transport</keyword>
<evidence type="ECO:0000256" key="15">
    <source>
        <dbReference type="ARBA" id="ARBA00023002"/>
    </source>
</evidence>
<evidence type="ECO:0000256" key="21">
    <source>
        <dbReference type="PIRSR" id="PIRSR000006-2"/>
    </source>
</evidence>
<keyword evidence="13 19" id="KW-0249">Electron transport</keyword>
<dbReference type="InterPro" id="IPR038414">
    <property type="entry name" value="CcoP_N_sf"/>
</dbReference>
<dbReference type="InterPro" id="IPR032858">
    <property type="entry name" value="CcoP_N"/>
</dbReference>
<evidence type="ECO:0000256" key="20">
    <source>
        <dbReference type="PIRSR" id="PIRSR000006-1"/>
    </source>
</evidence>
<feature type="transmembrane region" description="Helical" evidence="22">
    <location>
        <begin position="60"/>
        <end position="79"/>
    </location>
</feature>
<dbReference type="Gene3D" id="1.10.760.10">
    <property type="entry name" value="Cytochrome c-like domain"/>
    <property type="match status" value="2"/>
</dbReference>
<feature type="binding site" description="covalent" evidence="21">
    <location>
        <position position="138"/>
    </location>
    <ligand>
        <name>heme c</name>
        <dbReference type="ChEBI" id="CHEBI:61717"/>
        <label>1</label>
    </ligand>
</feature>
<comment type="similarity">
    <text evidence="3 19">Belongs to the CcoP / FixP family.</text>
</comment>
<dbReference type="GO" id="GO:0009055">
    <property type="term" value="F:electron transfer activity"/>
    <property type="evidence" value="ECO:0007669"/>
    <property type="project" value="InterPro"/>
</dbReference>
<keyword evidence="11" id="KW-0677">Repeat</keyword>
<dbReference type="InterPro" id="IPR004678">
    <property type="entry name" value="Cyt_c_oxidase_cbb3_su3"/>
</dbReference>
<name>A0A2T5IX32_9GAMM</name>
<evidence type="ECO:0000256" key="11">
    <source>
        <dbReference type="ARBA" id="ARBA00022737"/>
    </source>
</evidence>
<dbReference type="Proteomes" id="UP000244223">
    <property type="component" value="Unassembled WGS sequence"/>
</dbReference>
<dbReference type="GO" id="GO:0005506">
    <property type="term" value="F:iron ion binding"/>
    <property type="evidence" value="ECO:0007669"/>
    <property type="project" value="InterPro"/>
</dbReference>
<dbReference type="GO" id="GO:1902600">
    <property type="term" value="P:proton transmembrane transport"/>
    <property type="evidence" value="ECO:0007669"/>
    <property type="project" value="UniProtKB-KW"/>
</dbReference>
<keyword evidence="25" id="KW-1185">Reference proteome</keyword>
<dbReference type="PANTHER" id="PTHR33751">
    <property type="entry name" value="CBB3-TYPE CYTOCHROME C OXIDASE SUBUNIT FIXP"/>
    <property type="match status" value="1"/>
</dbReference>
<evidence type="ECO:0000313" key="25">
    <source>
        <dbReference type="Proteomes" id="UP000244223"/>
    </source>
</evidence>
<dbReference type="SUPFAM" id="SSF46626">
    <property type="entry name" value="Cytochrome c"/>
    <property type="match status" value="2"/>
</dbReference>
<dbReference type="GO" id="GO:0006119">
    <property type="term" value="P:oxidative phosphorylation"/>
    <property type="evidence" value="ECO:0007669"/>
    <property type="project" value="UniProtKB-UniPathway"/>
</dbReference>
<evidence type="ECO:0000256" key="19">
    <source>
        <dbReference type="PIRNR" id="PIRNR000006"/>
    </source>
</evidence>
<comment type="subunit">
    <text evidence="19">Component of the cbb3-type cytochrome c oxidase.</text>
</comment>
<dbReference type="Pfam" id="PF13442">
    <property type="entry name" value="Cytochrome_CBB3"/>
    <property type="match status" value="2"/>
</dbReference>
<comment type="caution">
    <text evidence="24">The sequence shown here is derived from an EMBL/GenBank/DDBJ whole genome shotgun (WGS) entry which is preliminary data.</text>
</comment>
<gene>
    <name evidence="24" type="ORF">C8N29_11123</name>
</gene>